<dbReference type="STRING" id="1805209.AUJ73_04300"/>
<evidence type="ECO:0000313" key="2">
    <source>
        <dbReference type="Proteomes" id="UP000183120"/>
    </source>
</evidence>
<organism evidence="1 2">
    <name type="scientific">Candidatus Gottesmanbacteria bacterium CG1_02_37_22</name>
    <dbReference type="NCBI Taxonomy" id="1805209"/>
    <lineage>
        <taxon>Bacteria</taxon>
        <taxon>Candidatus Gottesmaniibacteriota</taxon>
    </lineage>
</organism>
<sequence length="95" mass="11834">MTKYHKYFQEMMEENEEIFEYFKKLHDSYVEEPEFWQAKFNEEGKKVTEIVRNWERKLCRHSERGQYGKFSSNLAEKFWNEVRIHFPKIDFVGVK</sequence>
<name>A0A1J4TQ19_9BACT</name>
<evidence type="ECO:0000313" key="1">
    <source>
        <dbReference type="EMBL" id="OIO13099.1"/>
    </source>
</evidence>
<accession>A0A1J4TQ19</accession>
<comment type="caution">
    <text evidence="1">The sequence shown here is derived from an EMBL/GenBank/DDBJ whole genome shotgun (WGS) entry which is preliminary data.</text>
</comment>
<dbReference type="AlphaFoldDB" id="A0A1J4TQ19"/>
<gene>
    <name evidence="1" type="ORF">AUJ73_04300</name>
</gene>
<dbReference type="Proteomes" id="UP000183120">
    <property type="component" value="Unassembled WGS sequence"/>
</dbReference>
<dbReference type="EMBL" id="MNUY01000068">
    <property type="protein sequence ID" value="OIO13099.1"/>
    <property type="molecule type" value="Genomic_DNA"/>
</dbReference>
<reference evidence="1 2" key="1">
    <citation type="journal article" date="2016" name="Environ. Microbiol.">
        <title>Genomic resolution of a cold subsurface aquifer community provides metabolic insights for novel microbes adapted to high CO concentrations.</title>
        <authorList>
            <person name="Probst A.J."/>
            <person name="Castelle C.J."/>
            <person name="Singh A."/>
            <person name="Brown C.T."/>
            <person name="Anantharaman K."/>
            <person name="Sharon I."/>
            <person name="Hug L.A."/>
            <person name="Burstein D."/>
            <person name="Emerson J.B."/>
            <person name="Thomas B.C."/>
            <person name="Banfield J.F."/>
        </authorList>
    </citation>
    <scope>NUCLEOTIDE SEQUENCE [LARGE SCALE GENOMIC DNA]</scope>
    <source>
        <strain evidence="1">CG1_02_37_22</strain>
    </source>
</reference>
<protein>
    <submittedName>
        <fullName evidence="1">Uncharacterized protein</fullName>
    </submittedName>
</protein>
<proteinExistence type="predicted"/>